<protein>
    <submittedName>
        <fullName evidence="5">Glycosyltransferase involved in cell wall bisynthesis</fullName>
    </submittedName>
</protein>
<dbReference type="EMBL" id="FRAU01000001">
    <property type="protein sequence ID" value="SHK08238.1"/>
    <property type="molecule type" value="Genomic_DNA"/>
</dbReference>
<dbReference type="Proteomes" id="UP000185812">
    <property type="component" value="Unassembled WGS sequence"/>
</dbReference>
<dbReference type="GO" id="GO:0016757">
    <property type="term" value="F:glycosyltransferase activity"/>
    <property type="evidence" value="ECO:0007669"/>
    <property type="project" value="UniProtKB-KW"/>
</dbReference>
<evidence type="ECO:0000313" key="6">
    <source>
        <dbReference type="Proteomes" id="UP000185812"/>
    </source>
</evidence>
<dbReference type="InterPro" id="IPR001296">
    <property type="entry name" value="Glyco_trans_1"/>
</dbReference>
<feature type="domain" description="Glycosyltransferase subfamily 4-like N-terminal" evidence="4">
    <location>
        <begin position="18"/>
        <end position="173"/>
    </location>
</feature>
<dbReference type="CDD" id="cd03794">
    <property type="entry name" value="GT4_WbuB-like"/>
    <property type="match status" value="1"/>
</dbReference>
<keyword evidence="2 5" id="KW-0808">Transferase</keyword>
<dbReference type="Pfam" id="PF00534">
    <property type="entry name" value="Glycos_transf_1"/>
    <property type="match status" value="1"/>
</dbReference>
<dbReference type="STRING" id="633813.SAMN04488087_0212"/>
<dbReference type="RefSeq" id="WP_072714046.1">
    <property type="nucleotide sequence ID" value="NZ_FRAU01000001.1"/>
</dbReference>
<keyword evidence="6" id="KW-1185">Reference proteome</keyword>
<evidence type="ECO:0000256" key="1">
    <source>
        <dbReference type="ARBA" id="ARBA00022676"/>
    </source>
</evidence>
<dbReference type="AlphaFoldDB" id="A0A1M6PJZ8"/>
<dbReference type="Pfam" id="PF13579">
    <property type="entry name" value="Glyco_trans_4_4"/>
    <property type="match status" value="1"/>
</dbReference>
<evidence type="ECO:0000313" key="5">
    <source>
        <dbReference type="EMBL" id="SHK08238.1"/>
    </source>
</evidence>
<dbReference type="PANTHER" id="PTHR12526:SF629">
    <property type="entry name" value="TEICHURONIC ACID BIOSYNTHESIS GLYCOSYLTRANSFERASE TUAH-RELATED"/>
    <property type="match status" value="1"/>
</dbReference>
<evidence type="ECO:0000259" key="3">
    <source>
        <dbReference type="Pfam" id="PF00534"/>
    </source>
</evidence>
<name>A0A1M6PJZ8_9BACT</name>
<evidence type="ECO:0000259" key="4">
    <source>
        <dbReference type="Pfam" id="PF13579"/>
    </source>
</evidence>
<sequence>MRIGLVTAHRYPTPREIRLTKLAYSLDRMGHECIVFCPGHSDDKEHDLFDYGRILRRISAARPFSKIKHISIPFNPSWTHWLEQVFQAEKLDLVITRDLRLSLPAITAAHHLGIPAILDIAEHYPGLMQIVSKGILADVTYRNPLLIAWLERFTIQAADQVWVVCEENAHRLRPYAKELNVIENYPLLSEISQTDYCQHRPYGLASDPVRIVSFGLINEIRGLDLAIDAFAIVHRHLPATRLVIFGDGPLRPTLEKRAHELGVASVVEFRGFVSPTMRYRAMSEGDIGIIFHRVCELTNHTMPNKIYDYLSVGLPVCATPMKPVVRFVNKEGCGIIVEEDPHKVAEGLMTLILDHEKRKRMGEAGRNAIRERYFWECQEDLLENIITKVMSK</sequence>
<proteinExistence type="predicted"/>
<dbReference type="OrthoDB" id="925984at2"/>
<dbReference type="Gene3D" id="3.40.50.2000">
    <property type="entry name" value="Glycogen Phosphorylase B"/>
    <property type="match status" value="2"/>
</dbReference>
<organism evidence="5 6">
    <name type="scientific">Rhodothermus profundi</name>
    <dbReference type="NCBI Taxonomy" id="633813"/>
    <lineage>
        <taxon>Bacteria</taxon>
        <taxon>Pseudomonadati</taxon>
        <taxon>Rhodothermota</taxon>
        <taxon>Rhodothermia</taxon>
        <taxon>Rhodothermales</taxon>
        <taxon>Rhodothermaceae</taxon>
        <taxon>Rhodothermus</taxon>
    </lineage>
</organism>
<dbReference type="SUPFAM" id="SSF53756">
    <property type="entry name" value="UDP-Glycosyltransferase/glycogen phosphorylase"/>
    <property type="match status" value="1"/>
</dbReference>
<feature type="domain" description="Glycosyl transferase family 1" evidence="3">
    <location>
        <begin position="200"/>
        <end position="367"/>
    </location>
</feature>
<accession>A0A1M6PJZ8</accession>
<keyword evidence="1" id="KW-0328">Glycosyltransferase</keyword>
<dbReference type="InterPro" id="IPR028098">
    <property type="entry name" value="Glyco_trans_4-like_N"/>
</dbReference>
<dbReference type="PANTHER" id="PTHR12526">
    <property type="entry name" value="GLYCOSYLTRANSFERASE"/>
    <property type="match status" value="1"/>
</dbReference>
<gene>
    <name evidence="5" type="ORF">SAMN04488087_0212</name>
</gene>
<evidence type="ECO:0000256" key="2">
    <source>
        <dbReference type="ARBA" id="ARBA00022679"/>
    </source>
</evidence>
<reference evidence="6" key="1">
    <citation type="submission" date="2016-11" db="EMBL/GenBank/DDBJ databases">
        <authorList>
            <person name="Varghese N."/>
            <person name="Submissions S."/>
        </authorList>
    </citation>
    <scope>NUCLEOTIDE SEQUENCE [LARGE SCALE GENOMIC DNA]</scope>
    <source>
        <strain evidence="6">DSM 22212</strain>
    </source>
</reference>